<evidence type="ECO:0000256" key="4">
    <source>
        <dbReference type="ARBA" id="ARBA00022692"/>
    </source>
</evidence>
<keyword evidence="3" id="KW-0813">Transport</keyword>
<dbReference type="InterPro" id="IPR036412">
    <property type="entry name" value="HAD-like_sf"/>
</dbReference>
<keyword evidence="12" id="KW-0186">Copper</keyword>
<dbReference type="PRINTS" id="PR00119">
    <property type="entry name" value="CATATPASE"/>
</dbReference>
<feature type="region of interest" description="Disordered" evidence="16">
    <location>
        <begin position="157"/>
        <end position="176"/>
    </location>
</feature>
<dbReference type="NCBIfam" id="TIGR00003">
    <property type="entry name" value="copper ion binding protein"/>
    <property type="match status" value="2"/>
</dbReference>
<keyword evidence="19" id="KW-1185">Reference proteome</keyword>
<evidence type="ECO:0000256" key="9">
    <source>
        <dbReference type="ARBA" id="ARBA00022842"/>
    </source>
</evidence>
<dbReference type="Pfam" id="PF00122">
    <property type="entry name" value="E1-E2_ATPase"/>
    <property type="match status" value="1"/>
</dbReference>
<keyword evidence="8 15" id="KW-0067">ATP-binding</keyword>
<dbReference type="GO" id="GO:0043682">
    <property type="term" value="F:P-type divalent copper transporter activity"/>
    <property type="evidence" value="ECO:0007669"/>
    <property type="project" value="TreeGrafter"/>
</dbReference>
<keyword evidence="5 15" id="KW-0479">Metal-binding</keyword>
<keyword evidence="11 15" id="KW-1133">Transmembrane helix</keyword>
<evidence type="ECO:0000256" key="11">
    <source>
        <dbReference type="ARBA" id="ARBA00022989"/>
    </source>
</evidence>
<evidence type="ECO:0000256" key="16">
    <source>
        <dbReference type="SAM" id="MobiDB-lite"/>
    </source>
</evidence>
<dbReference type="InterPro" id="IPR006122">
    <property type="entry name" value="HMA_Cu_ion-bd"/>
</dbReference>
<evidence type="ECO:0000256" key="14">
    <source>
        <dbReference type="ARBA" id="ARBA00023136"/>
    </source>
</evidence>
<dbReference type="InterPro" id="IPR036163">
    <property type="entry name" value="HMA_dom_sf"/>
</dbReference>
<keyword evidence="10" id="KW-1278">Translocase</keyword>
<dbReference type="Pfam" id="PF00702">
    <property type="entry name" value="Hydrolase"/>
    <property type="match status" value="1"/>
</dbReference>
<feature type="region of interest" description="Disordered" evidence="16">
    <location>
        <begin position="104"/>
        <end position="130"/>
    </location>
</feature>
<feature type="transmembrane region" description="Helical" evidence="15">
    <location>
        <begin position="754"/>
        <end position="775"/>
    </location>
</feature>
<dbReference type="PANTHER" id="PTHR43520">
    <property type="entry name" value="ATP7, ISOFORM B"/>
    <property type="match status" value="1"/>
</dbReference>
<organism evidence="18 19">
    <name type="scientific">Lophium mytilinum</name>
    <dbReference type="NCBI Taxonomy" id="390894"/>
    <lineage>
        <taxon>Eukaryota</taxon>
        <taxon>Fungi</taxon>
        <taxon>Dikarya</taxon>
        <taxon>Ascomycota</taxon>
        <taxon>Pezizomycotina</taxon>
        <taxon>Dothideomycetes</taxon>
        <taxon>Pleosporomycetidae</taxon>
        <taxon>Mytilinidiales</taxon>
        <taxon>Mytilinidiaceae</taxon>
        <taxon>Lophium</taxon>
    </lineage>
</organism>
<feature type="transmembrane region" description="Helical" evidence="15">
    <location>
        <begin position="556"/>
        <end position="576"/>
    </location>
</feature>
<evidence type="ECO:0000256" key="8">
    <source>
        <dbReference type="ARBA" id="ARBA00022840"/>
    </source>
</evidence>
<feature type="transmembrane region" description="Helical" evidence="15">
    <location>
        <begin position="596"/>
        <end position="614"/>
    </location>
</feature>
<feature type="domain" description="HMA" evidence="17">
    <location>
        <begin position="199"/>
        <end position="264"/>
    </location>
</feature>
<keyword evidence="7 15" id="KW-0547">Nucleotide-binding</keyword>
<dbReference type="InterPro" id="IPR008250">
    <property type="entry name" value="ATPase_P-typ_transduc_dom_A_sf"/>
</dbReference>
<dbReference type="PROSITE" id="PS00154">
    <property type="entry name" value="ATPASE_E1_E2"/>
    <property type="match status" value="1"/>
</dbReference>
<keyword evidence="13" id="KW-0406">Ion transport</keyword>
<dbReference type="Gene3D" id="3.30.70.100">
    <property type="match status" value="3"/>
</dbReference>
<evidence type="ECO:0000256" key="3">
    <source>
        <dbReference type="ARBA" id="ARBA00022448"/>
    </source>
</evidence>
<dbReference type="InterPro" id="IPR023298">
    <property type="entry name" value="ATPase_P-typ_TM_dom_sf"/>
</dbReference>
<dbReference type="NCBIfam" id="TIGR01494">
    <property type="entry name" value="ATPase_P-type"/>
    <property type="match status" value="2"/>
</dbReference>
<evidence type="ECO:0000313" key="18">
    <source>
        <dbReference type="EMBL" id="KAF2498954.1"/>
    </source>
</evidence>
<dbReference type="GO" id="GO:0016020">
    <property type="term" value="C:membrane"/>
    <property type="evidence" value="ECO:0007669"/>
    <property type="project" value="UniProtKB-SubCell"/>
</dbReference>
<comment type="similarity">
    <text evidence="2 15">Belongs to the cation transport ATPase (P-type) (TC 3.A.3) family. Type IB subfamily.</text>
</comment>
<dbReference type="SUPFAM" id="SSF56784">
    <property type="entry name" value="HAD-like"/>
    <property type="match status" value="1"/>
</dbReference>
<dbReference type="InterPro" id="IPR027256">
    <property type="entry name" value="P-typ_ATPase_IB"/>
</dbReference>
<dbReference type="InterPro" id="IPR023214">
    <property type="entry name" value="HAD_sf"/>
</dbReference>
<protein>
    <submittedName>
        <fullName evidence="18">Heavy metal translocatin</fullName>
    </submittedName>
</protein>
<dbReference type="SUPFAM" id="SSF81653">
    <property type="entry name" value="Calcium ATPase, transduction domain A"/>
    <property type="match status" value="1"/>
</dbReference>
<evidence type="ECO:0000256" key="7">
    <source>
        <dbReference type="ARBA" id="ARBA00022741"/>
    </source>
</evidence>
<proteinExistence type="inferred from homology"/>
<dbReference type="Proteomes" id="UP000799750">
    <property type="component" value="Unassembled WGS sequence"/>
</dbReference>
<feature type="compositionally biased region" description="Basic and acidic residues" evidence="16">
    <location>
        <begin position="166"/>
        <end position="176"/>
    </location>
</feature>
<dbReference type="FunFam" id="2.70.150.10:FF:000068">
    <property type="entry name" value="Copper resistance-associated P-type ATPase"/>
    <property type="match status" value="1"/>
</dbReference>
<evidence type="ECO:0000256" key="12">
    <source>
        <dbReference type="ARBA" id="ARBA00023008"/>
    </source>
</evidence>
<keyword evidence="14 15" id="KW-0472">Membrane</keyword>
<dbReference type="InterPro" id="IPR017969">
    <property type="entry name" value="Heavy-metal-associated_CS"/>
</dbReference>
<accession>A0A6A6R3R5</accession>
<evidence type="ECO:0000256" key="6">
    <source>
        <dbReference type="ARBA" id="ARBA00022737"/>
    </source>
</evidence>
<dbReference type="InterPro" id="IPR059000">
    <property type="entry name" value="ATPase_P-type_domA"/>
</dbReference>
<dbReference type="AlphaFoldDB" id="A0A6A6R3R5"/>
<sequence length="1215" mass="131028">MANTQGRPPLPPPSPPASTTTTVFISNLHCPSCIVSISAALNALHPPPEVISHSIVSHEVILRHSDRVPVDDVVDALELAGFEVHSIFQDPEIRVGVQSERKSPEWQNSLEQAVSRWRHSRGQAKEDDMMKRRKHVEQCALCRVEEEDVGGLRKVRHESESSAALTEKEEVKRQEDVGEVEVDGDGFVFVDDGAGDGVWRATLAISGMTCASCVASISRVVKGLGCVRSVDVNLLTASGLVVFDGKHHTSEVVEAVEDAGFEVTLQSLVEVAGASAKKTATVPGSERWKATYSVGGMTCSSCVANVTNALKGYAWIESVDVNLVSNSATVTFTGNDHLTEIQEAIEDSGYDATLDTLLPVGQQQAVVQERSMAIRIEGMFCHHCPPRIITGLNDIYGNKIEYEKPPLNEKTGLLRIRYLPNPPDFTIRHIVNSISAIDPIFKPTIYHPPTLEERAHDMHARERRRILFRLVLSFSIAIPTFILGIVYMSLVPASNRQRCYLMESMWAGNIPRIQWALFFLATPVYFFAADTFHVRALKEMRAMWRPGSRTPFFQRFYRFGSMNMLMCLGTSIAYFASIVELIRAGLKKSSGSLSDSYFDSVVFLTMFLLIGRFLEAYSKAKTGDAVTSLGKLRPDEAILVGGSESGDRKISVDLLEIGDNVRVPHGTSPPFDGLIAAGSAKFDESSLTGEARLVDKEPGDTVFSGTINKGGAITVQINTVSGTSMLDQIISVVREGQAKRAPVERVADVITSHFVPFVVFVAISTWVIWLALGLTGTIPEDWRDKDSGGWELWSLRFAIAVFVVACPCGIGLAAPTALFVGGGLAAKHGILVKGGGEAFQEASSLDCIVFDKTGTLTQGGDPKVTDYEIQEGCDVETALGMVKELEESSTHPIAKSLVAFCASKSTSELALISIDEIPGKGLKGVFKPSSETTTSTVIALIGNEAFMADHGVIISASKSAILSKWKEEGKSVALFALSSSTPPTTFTLASTFAISDPLRPEARSTISSLHASGIDVWMLSGDNETTARAVGASVGIPSDHVIAGVLPSQKAEKIKYLQRTLPSLRKFGSRGKGRATVAMVGDGINDAPALATADVSIAIGSGSDVAVSSASFVLITSDLRSIPTLIRLSKKVFRRVKFNFGWALVYNLIAMPVAAGALFAVRTGGGGHVRLDPVWASLAMAMSSVSVVCSSLALRLNWRGLGFRVEKEEGEEERE</sequence>
<evidence type="ECO:0000256" key="5">
    <source>
        <dbReference type="ARBA" id="ARBA00022723"/>
    </source>
</evidence>
<evidence type="ECO:0000313" key="19">
    <source>
        <dbReference type="Proteomes" id="UP000799750"/>
    </source>
</evidence>
<keyword evidence="9" id="KW-0460">Magnesium</keyword>
<evidence type="ECO:0000256" key="10">
    <source>
        <dbReference type="ARBA" id="ARBA00022967"/>
    </source>
</evidence>
<feature type="transmembrane region" description="Helical" evidence="15">
    <location>
        <begin position="795"/>
        <end position="820"/>
    </location>
</feature>
<evidence type="ECO:0000256" key="13">
    <source>
        <dbReference type="ARBA" id="ARBA00023065"/>
    </source>
</evidence>
<name>A0A6A6R3R5_9PEZI</name>
<gene>
    <name evidence="18" type="ORF">BU16DRAFT_524967</name>
</gene>
<reference evidence="18" key="1">
    <citation type="journal article" date="2020" name="Stud. Mycol.">
        <title>101 Dothideomycetes genomes: a test case for predicting lifestyles and emergence of pathogens.</title>
        <authorList>
            <person name="Haridas S."/>
            <person name="Albert R."/>
            <person name="Binder M."/>
            <person name="Bloem J."/>
            <person name="Labutti K."/>
            <person name="Salamov A."/>
            <person name="Andreopoulos B."/>
            <person name="Baker S."/>
            <person name="Barry K."/>
            <person name="Bills G."/>
            <person name="Bluhm B."/>
            <person name="Cannon C."/>
            <person name="Castanera R."/>
            <person name="Culley D."/>
            <person name="Daum C."/>
            <person name="Ezra D."/>
            <person name="Gonzalez J."/>
            <person name="Henrissat B."/>
            <person name="Kuo A."/>
            <person name="Liang C."/>
            <person name="Lipzen A."/>
            <person name="Lutzoni F."/>
            <person name="Magnuson J."/>
            <person name="Mondo S."/>
            <person name="Nolan M."/>
            <person name="Ohm R."/>
            <person name="Pangilinan J."/>
            <person name="Park H.-J."/>
            <person name="Ramirez L."/>
            <person name="Alfaro M."/>
            <person name="Sun H."/>
            <person name="Tritt A."/>
            <person name="Yoshinaga Y."/>
            <person name="Zwiers L.-H."/>
            <person name="Turgeon B."/>
            <person name="Goodwin S."/>
            <person name="Spatafora J."/>
            <person name="Crous P."/>
            <person name="Grigoriev I."/>
        </authorList>
    </citation>
    <scope>NUCLEOTIDE SEQUENCE</scope>
    <source>
        <strain evidence="18">CBS 269.34</strain>
    </source>
</reference>
<dbReference type="Gene3D" id="3.40.50.1000">
    <property type="entry name" value="HAD superfamily/HAD-like"/>
    <property type="match status" value="1"/>
</dbReference>
<dbReference type="InterPro" id="IPR006121">
    <property type="entry name" value="HMA_dom"/>
</dbReference>
<feature type="transmembrane region" description="Helical" evidence="15">
    <location>
        <begin position="1173"/>
        <end position="1194"/>
    </location>
</feature>
<dbReference type="PROSITE" id="PS50846">
    <property type="entry name" value="HMA_2"/>
    <property type="match status" value="2"/>
</dbReference>
<dbReference type="SFLD" id="SFLDF00027">
    <property type="entry name" value="p-type_atpase"/>
    <property type="match status" value="1"/>
</dbReference>
<dbReference type="FunFam" id="3.30.70.100:FF:000001">
    <property type="entry name" value="ATPase copper transporting beta"/>
    <property type="match status" value="1"/>
</dbReference>
<dbReference type="InterPro" id="IPR023299">
    <property type="entry name" value="ATPase_P-typ_cyto_dom_N"/>
</dbReference>
<dbReference type="Gene3D" id="3.40.1110.10">
    <property type="entry name" value="Calcium-transporting ATPase, cytoplasmic domain N"/>
    <property type="match status" value="1"/>
</dbReference>
<dbReference type="FunFam" id="3.30.70.100:FF:000043">
    <property type="entry name" value="Copper-transporting ATPase 2"/>
    <property type="match status" value="1"/>
</dbReference>
<dbReference type="GO" id="GO:0005507">
    <property type="term" value="F:copper ion binding"/>
    <property type="evidence" value="ECO:0007669"/>
    <property type="project" value="InterPro"/>
</dbReference>
<dbReference type="InterPro" id="IPR044492">
    <property type="entry name" value="P_typ_ATPase_HD_dom"/>
</dbReference>
<dbReference type="CDD" id="cd00371">
    <property type="entry name" value="HMA"/>
    <property type="match status" value="2"/>
</dbReference>
<evidence type="ECO:0000256" key="1">
    <source>
        <dbReference type="ARBA" id="ARBA00004127"/>
    </source>
</evidence>
<dbReference type="GO" id="GO:0016887">
    <property type="term" value="F:ATP hydrolysis activity"/>
    <property type="evidence" value="ECO:0007669"/>
    <property type="project" value="InterPro"/>
</dbReference>
<dbReference type="SFLD" id="SFLDG00002">
    <property type="entry name" value="C1.7:_P-type_atpase_like"/>
    <property type="match status" value="1"/>
</dbReference>
<dbReference type="EMBL" id="MU004185">
    <property type="protein sequence ID" value="KAF2498954.1"/>
    <property type="molecule type" value="Genomic_DNA"/>
</dbReference>
<evidence type="ECO:0000256" key="15">
    <source>
        <dbReference type="RuleBase" id="RU362081"/>
    </source>
</evidence>
<feature type="transmembrane region" description="Helical" evidence="15">
    <location>
        <begin position="466"/>
        <end position="493"/>
    </location>
</feature>
<keyword evidence="6" id="KW-0677">Repeat</keyword>
<feature type="transmembrane region" description="Helical" evidence="15">
    <location>
        <begin position="1140"/>
        <end position="1161"/>
    </location>
</feature>
<dbReference type="CDD" id="cd02094">
    <property type="entry name" value="P-type_ATPase_Cu-like"/>
    <property type="match status" value="1"/>
</dbReference>
<dbReference type="NCBIfam" id="TIGR01525">
    <property type="entry name" value="ATPase-IB_hvy"/>
    <property type="match status" value="1"/>
</dbReference>
<dbReference type="InterPro" id="IPR018303">
    <property type="entry name" value="ATPase_P-typ_P_site"/>
</dbReference>
<feature type="domain" description="HMA" evidence="17">
    <location>
        <begin position="288"/>
        <end position="353"/>
    </location>
</feature>
<dbReference type="SFLD" id="SFLDS00003">
    <property type="entry name" value="Haloacid_Dehalogenase"/>
    <property type="match status" value="1"/>
</dbReference>
<keyword evidence="4 15" id="KW-0812">Transmembrane</keyword>
<dbReference type="InterPro" id="IPR001757">
    <property type="entry name" value="P_typ_ATPase"/>
</dbReference>
<dbReference type="OrthoDB" id="432719at2759"/>
<evidence type="ECO:0000259" key="17">
    <source>
        <dbReference type="PROSITE" id="PS50846"/>
    </source>
</evidence>
<dbReference type="Pfam" id="PF00403">
    <property type="entry name" value="HMA"/>
    <property type="match status" value="2"/>
</dbReference>
<feature type="transmembrane region" description="Helical" evidence="15">
    <location>
        <begin position="513"/>
        <end position="535"/>
    </location>
</feature>
<dbReference type="PANTHER" id="PTHR43520:SF32">
    <property type="entry name" value="COPPER RESISTANCE P-TYPE ATPASE (EUROFUNG)"/>
    <property type="match status" value="1"/>
</dbReference>
<evidence type="ECO:0000256" key="2">
    <source>
        <dbReference type="ARBA" id="ARBA00006024"/>
    </source>
</evidence>
<dbReference type="SUPFAM" id="SSF81665">
    <property type="entry name" value="Calcium ATPase, transmembrane domain M"/>
    <property type="match status" value="1"/>
</dbReference>
<dbReference type="PROSITE" id="PS01047">
    <property type="entry name" value="HMA_1"/>
    <property type="match status" value="2"/>
</dbReference>
<dbReference type="SUPFAM" id="SSF55008">
    <property type="entry name" value="HMA, heavy metal-associated domain"/>
    <property type="match status" value="3"/>
</dbReference>
<dbReference type="GO" id="GO:0005524">
    <property type="term" value="F:ATP binding"/>
    <property type="evidence" value="ECO:0007669"/>
    <property type="project" value="UniProtKB-UniRule"/>
</dbReference>
<dbReference type="GO" id="GO:0055070">
    <property type="term" value="P:copper ion homeostasis"/>
    <property type="evidence" value="ECO:0007669"/>
    <property type="project" value="TreeGrafter"/>
</dbReference>
<comment type="subcellular location">
    <subcellularLocation>
        <location evidence="1">Endomembrane system</location>
        <topology evidence="1">Multi-pass membrane protein</topology>
    </subcellularLocation>
    <subcellularLocation>
        <location evidence="15">Membrane</location>
    </subcellularLocation>
</comment>
<dbReference type="Gene3D" id="2.70.150.10">
    <property type="entry name" value="Calcium-transporting ATPase, cytoplasmic transduction domain A"/>
    <property type="match status" value="1"/>
</dbReference>